<dbReference type="PANTHER" id="PTHR42791:SF1">
    <property type="entry name" value="N-ACETYLTRANSFERASE DOMAIN-CONTAINING PROTEIN"/>
    <property type="match status" value="1"/>
</dbReference>
<dbReference type="InterPro" id="IPR016181">
    <property type="entry name" value="Acyl_CoA_acyltransferase"/>
</dbReference>
<evidence type="ECO:0000313" key="3">
    <source>
        <dbReference type="Proteomes" id="UP000295087"/>
    </source>
</evidence>
<proteinExistence type="predicted"/>
<dbReference type="Gene3D" id="3.40.630.30">
    <property type="match status" value="1"/>
</dbReference>
<dbReference type="AlphaFoldDB" id="A0A4R6PMD5"/>
<gene>
    <name evidence="2" type="ORF">DFR75_102379</name>
</gene>
<keyword evidence="3" id="KW-1185">Reference proteome</keyword>
<dbReference type="GO" id="GO:0016747">
    <property type="term" value="F:acyltransferase activity, transferring groups other than amino-acyl groups"/>
    <property type="evidence" value="ECO:0007669"/>
    <property type="project" value="InterPro"/>
</dbReference>
<dbReference type="InterPro" id="IPR000182">
    <property type="entry name" value="GNAT_dom"/>
</dbReference>
<dbReference type="EMBL" id="SNXK01000002">
    <property type="protein sequence ID" value="TDP39661.1"/>
    <property type="molecule type" value="Genomic_DNA"/>
</dbReference>
<reference evidence="2 3" key="1">
    <citation type="submission" date="2019-03" db="EMBL/GenBank/DDBJ databases">
        <title>Genomic Encyclopedia of Type Strains, Phase IV (KMG-IV): sequencing the most valuable type-strain genomes for metagenomic binning, comparative biology and taxonomic classification.</title>
        <authorList>
            <person name="Goeker M."/>
        </authorList>
    </citation>
    <scope>NUCLEOTIDE SEQUENCE [LARGE SCALE GENOMIC DNA]</scope>
    <source>
        <strain evidence="2 3">DSM 44496</strain>
    </source>
</reference>
<dbReference type="SUPFAM" id="SSF55729">
    <property type="entry name" value="Acyl-CoA N-acyltransferases (Nat)"/>
    <property type="match status" value="1"/>
</dbReference>
<evidence type="ECO:0000259" key="1">
    <source>
        <dbReference type="PROSITE" id="PS51186"/>
    </source>
</evidence>
<protein>
    <submittedName>
        <fullName evidence="2">Acetyltransferase (GNAT) family protein</fullName>
    </submittedName>
</protein>
<dbReference type="RefSeq" id="WP_243749840.1">
    <property type="nucleotide sequence ID" value="NZ_SNXK01000002.1"/>
</dbReference>
<evidence type="ECO:0000313" key="2">
    <source>
        <dbReference type="EMBL" id="TDP39661.1"/>
    </source>
</evidence>
<dbReference type="Proteomes" id="UP000295087">
    <property type="component" value="Unassembled WGS sequence"/>
</dbReference>
<organism evidence="2 3">
    <name type="scientific">Nocardia ignorata</name>
    <dbReference type="NCBI Taxonomy" id="145285"/>
    <lineage>
        <taxon>Bacteria</taxon>
        <taxon>Bacillati</taxon>
        <taxon>Actinomycetota</taxon>
        <taxon>Actinomycetes</taxon>
        <taxon>Mycobacteriales</taxon>
        <taxon>Nocardiaceae</taxon>
        <taxon>Nocardia</taxon>
    </lineage>
</organism>
<name>A0A4R6PMD5_NOCIG</name>
<keyword evidence="2" id="KW-0808">Transferase</keyword>
<comment type="caution">
    <text evidence="2">The sequence shown here is derived from an EMBL/GenBank/DDBJ whole genome shotgun (WGS) entry which is preliminary data.</text>
</comment>
<dbReference type="PROSITE" id="PS51186">
    <property type="entry name" value="GNAT"/>
    <property type="match status" value="1"/>
</dbReference>
<feature type="domain" description="N-acetyltransferase" evidence="1">
    <location>
        <begin position="7"/>
        <end position="205"/>
    </location>
</feature>
<accession>A0A4R6PMD5</accession>
<dbReference type="PANTHER" id="PTHR42791">
    <property type="entry name" value="GNAT FAMILY ACETYLTRANSFERASE"/>
    <property type="match status" value="1"/>
</dbReference>
<sequence length="206" mass="22374">MSSGKSLIVRPATRADIDSMVEVLAAAFAHDDPIDEYVFPDETVRYRRAPRMLRAMIRHRFLPAGGAEVAVLDGRVVGVLLWYPQGYRPGGLRELIAGPELLVAMGSAVRRGIEVDAAMDRAAPPKPHFFHVYLGADPSLQRSGVGRALYASFTDKADRQGASICGICKDANVGYYEALGNERAGSVRLGASGPELNIMIRRPRPL</sequence>
<dbReference type="InterPro" id="IPR052523">
    <property type="entry name" value="Trichothecene_AcTrans"/>
</dbReference>